<reference evidence="2" key="1">
    <citation type="submission" date="2023-03" db="EMBL/GenBank/DDBJ databases">
        <title>Massive genome expansion in bonnet fungi (Mycena s.s.) driven by repeated elements and novel gene families across ecological guilds.</title>
        <authorList>
            <consortium name="Lawrence Berkeley National Laboratory"/>
            <person name="Harder C.B."/>
            <person name="Miyauchi S."/>
            <person name="Viragh M."/>
            <person name="Kuo A."/>
            <person name="Thoen E."/>
            <person name="Andreopoulos B."/>
            <person name="Lu D."/>
            <person name="Skrede I."/>
            <person name="Drula E."/>
            <person name="Henrissat B."/>
            <person name="Morin E."/>
            <person name="Kohler A."/>
            <person name="Barry K."/>
            <person name="LaButti K."/>
            <person name="Morin E."/>
            <person name="Salamov A."/>
            <person name="Lipzen A."/>
            <person name="Mereny Z."/>
            <person name="Hegedus B."/>
            <person name="Baldrian P."/>
            <person name="Stursova M."/>
            <person name="Weitz H."/>
            <person name="Taylor A."/>
            <person name="Grigoriev I.V."/>
            <person name="Nagy L.G."/>
            <person name="Martin F."/>
            <person name="Kauserud H."/>
        </authorList>
    </citation>
    <scope>NUCLEOTIDE SEQUENCE</scope>
    <source>
        <strain evidence="2">CBHHK200</strain>
    </source>
</reference>
<evidence type="ECO:0000313" key="2">
    <source>
        <dbReference type="EMBL" id="KAJ7027976.1"/>
    </source>
</evidence>
<name>A0AAD6SH87_9AGAR</name>
<keyword evidence="1" id="KW-0732">Signal</keyword>
<gene>
    <name evidence="2" type="ORF">C8F04DRAFT_1120650</name>
</gene>
<evidence type="ECO:0008006" key="4">
    <source>
        <dbReference type="Google" id="ProtNLM"/>
    </source>
</evidence>
<comment type="caution">
    <text evidence="2">The sequence shown here is derived from an EMBL/GenBank/DDBJ whole genome shotgun (WGS) entry which is preliminary data.</text>
</comment>
<evidence type="ECO:0000313" key="3">
    <source>
        <dbReference type="Proteomes" id="UP001218188"/>
    </source>
</evidence>
<dbReference type="Proteomes" id="UP001218188">
    <property type="component" value="Unassembled WGS sequence"/>
</dbReference>
<dbReference type="AlphaFoldDB" id="A0AAD6SH87"/>
<feature type="signal peptide" evidence="1">
    <location>
        <begin position="1"/>
        <end position="28"/>
    </location>
</feature>
<sequence length="82" mass="9144">MPCALSSAGVLACSVVFSLSFVDCVTLANPIVMHRCSEPTMAFDSSLFHNMRLSTLTLGFWHKGIHHHLIDFGFRQWDHLPG</sequence>
<proteinExistence type="predicted"/>
<organism evidence="2 3">
    <name type="scientific">Mycena alexandri</name>
    <dbReference type="NCBI Taxonomy" id="1745969"/>
    <lineage>
        <taxon>Eukaryota</taxon>
        <taxon>Fungi</taxon>
        <taxon>Dikarya</taxon>
        <taxon>Basidiomycota</taxon>
        <taxon>Agaricomycotina</taxon>
        <taxon>Agaricomycetes</taxon>
        <taxon>Agaricomycetidae</taxon>
        <taxon>Agaricales</taxon>
        <taxon>Marasmiineae</taxon>
        <taxon>Mycenaceae</taxon>
        <taxon>Mycena</taxon>
    </lineage>
</organism>
<dbReference type="EMBL" id="JARJCM010000117">
    <property type="protein sequence ID" value="KAJ7027976.1"/>
    <property type="molecule type" value="Genomic_DNA"/>
</dbReference>
<evidence type="ECO:0000256" key="1">
    <source>
        <dbReference type="SAM" id="SignalP"/>
    </source>
</evidence>
<feature type="chain" id="PRO_5046845214" description="Secreted protein" evidence="1">
    <location>
        <begin position="29"/>
        <end position="82"/>
    </location>
</feature>
<protein>
    <recommendedName>
        <fullName evidence="4">Secreted protein</fullName>
    </recommendedName>
</protein>
<accession>A0AAD6SH87</accession>
<keyword evidence="3" id="KW-1185">Reference proteome</keyword>